<organism evidence="8 9">
    <name type="scientific">Chitinophaga cymbidii</name>
    <dbReference type="NCBI Taxonomy" id="1096750"/>
    <lineage>
        <taxon>Bacteria</taxon>
        <taxon>Pseudomonadati</taxon>
        <taxon>Bacteroidota</taxon>
        <taxon>Chitinophagia</taxon>
        <taxon>Chitinophagales</taxon>
        <taxon>Chitinophagaceae</taxon>
        <taxon>Chitinophaga</taxon>
    </lineage>
</organism>
<evidence type="ECO:0000256" key="1">
    <source>
        <dbReference type="ARBA" id="ARBA00004613"/>
    </source>
</evidence>
<name>A0A512RGZ5_9BACT</name>
<evidence type="ECO:0000256" key="4">
    <source>
        <dbReference type="ARBA" id="ARBA00022729"/>
    </source>
</evidence>
<dbReference type="RefSeq" id="WP_146858823.1">
    <property type="nucleotide sequence ID" value="NZ_BKAU01000001.1"/>
</dbReference>
<dbReference type="Gene3D" id="3.40.50.1820">
    <property type="entry name" value="alpha/beta hydrolase"/>
    <property type="match status" value="1"/>
</dbReference>
<evidence type="ECO:0000256" key="6">
    <source>
        <dbReference type="ARBA" id="ARBA00023277"/>
    </source>
</evidence>
<evidence type="ECO:0000256" key="2">
    <source>
        <dbReference type="ARBA" id="ARBA00022525"/>
    </source>
</evidence>
<dbReference type="InterPro" id="IPR010126">
    <property type="entry name" value="Esterase_phb"/>
</dbReference>
<evidence type="ECO:0000256" key="7">
    <source>
        <dbReference type="ARBA" id="ARBA00023326"/>
    </source>
</evidence>
<dbReference type="Pfam" id="PF10503">
    <property type="entry name" value="Esterase_PHB"/>
    <property type="match status" value="1"/>
</dbReference>
<dbReference type="GO" id="GO:0045493">
    <property type="term" value="P:xylan catabolic process"/>
    <property type="evidence" value="ECO:0007669"/>
    <property type="project" value="UniProtKB-KW"/>
</dbReference>
<gene>
    <name evidence="8" type="primary">lpqP</name>
    <name evidence="8" type="ORF">CCY01nite_12260</name>
</gene>
<keyword evidence="3" id="KW-0858">Xylan degradation</keyword>
<dbReference type="PANTHER" id="PTHR38050">
    <property type="match status" value="1"/>
</dbReference>
<dbReference type="InterPro" id="IPR043595">
    <property type="entry name" value="FaeB/C/D"/>
</dbReference>
<comment type="caution">
    <text evidence="8">The sequence shown here is derived from an EMBL/GenBank/DDBJ whole genome shotgun (WGS) entry which is preliminary data.</text>
</comment>
<evidence type="ECO:0000256" key="5">
    <source>
        <dbReference type="ARBA" id="ARBA00022801"/>
    </source>
</evidence>
<dbReference type="PANTHER" id="PTHR38050:SF2">
    <property type="entry name" value="FERULOYL ESTERASE C-RELATED"/>
    <property type="match status" value="1"/>
</dbReference>
<keyword evidence="5" id="KW-0378">Hydrolase</keyword>
<dbReference type="GO" id="GO:0005576">
    <property type="term" value="C:extracellular region"/>
    <property type="evidence" value="ECO:0007669"/>
    <property type="project" value="UniProtKB-SubCell"/>
</dbReference>
<dbReference type="InterPro" id="IPR029058">
    <property type="entry name" value="AB_hydrolase_fold"/>
</dbReference>
<evidence type="ECO:0000313" key="9">
    <source>
        <dbReference type="Proteomes" id="UP000321436"/>
    </source>
</evidence>
<proteinExistence type="predicted"/>
<dbReference type="EMBL" id="BKAU01000001">
    <property type="protein sequence ID" value="GEP94966.1"/>
    <property type="molecule type" value="Genomic_DNA"/>
</dbReference>
<keyword evidence="2" id="KW-0964">Secreted</keyword>
<evidence type="ECO:0000256" key="3">
    <source>
        <dbReference type="ARBA" id="ARBA00022651"/>
    </source>
</evidence>
<keyword evidence="9" id="KW-1185">Reference proteome</keyword>
<sequence length="296" mass="32474">MTGAAVNLLLFCLLLFTGCGKDIDDALPHRISATITVDGRTRHYLLYLPAGYYEDTSRYALVLGLHGTGGSAAQFDRQYGLTQKANAAKFIVAYPEGVRSDGPLGIRTWNAGNCCDYAAEHQIDDVQYIRLLIDQLTARYRINPKRVYVTGMSNGGMMAYRLACEMPEKIAAIAPVSCTMMAADCHPSRLMPVLHLHSALDTKVPPQGGIGIGGYYFPPVDSVLHVLASGATPVMVRDDGQYKLTKWGDRMEYYLTRDGGHAWPGALSTAGWADAPSEVINANDLLWAFFQRFELE</sequence>
<dbReference type="AlphaFoldDB" id="A0A512RGZ5"/>
<reference evidence="8 9" key="1">
    <citation type="submission" date="2019-07" db="EMBL/GenBank/DDBJ databases">
        <title>Whole genome shotgun sequence of Chitinophaga cymbidii NBRC 109752.</title>
        <authorList>
            <person name="Hosoyama A."/>
            <person name="Uohara A."/>
            <person name="Ohji S."/>
            <person name="Ichikawa N."/>
        </authorList>
    </citation>
    <scope>NUCLEOTIDE SEQUENCE [LARGE SCALE GENOMIC DNA]</scope>
    <source>
        <strain evidence="8 9">NBRC 109752</strain>
    </source>
</reference>
<keyword evidence="4" id="KW-0732">Signal</keyword>
<dbReference type="SUPFAM" id="SSF53474">
    <property type="entry name" value="alpha/beta-Hydrolases"/>
    <property type="match status" value="1"/>
</dbReference>
<accession>A0A512RGZ5</accession>
<protein>
    <recommendedName>
        <fullName evidence="10">Phospholipase</fullName>
    </recommendedName>
</protein>
<evidence type="ECO:0000313" key="8">
    <source>
        <dbReference type="EMBL" id="GEP94966.1"/>
    </source>
</evidence>
<dbReference type="Proteomes" id="UP000321436">
    <property type="component" value="Unassembled WGS sequence"/>
</dbReference>
<comment type="subcellular location">
    <subcellularLocation>
        <location evidence="1">Secreted</location>
    </subcellularLocation>
</comment>
<evidence type="ECO:0008006" key="10">
    <source>
        <dbReference type="Google" id="ProtNLM"/>
    </source>
</evidence>
<dbReference type="GO" id="GO:0030600">
    <property type="term" value="F:feruloyl esterase activity"/>
    <property type="evidence" value="ECO:0007669"/>
    <property type="project" value="InterPro"/>
</dbReference>
<dbReference type="OrthoDB" id="699118at2"/>
<keyword evidence="7" id="KW-0624">Polysaccharide degradation</keyword>
<keyword evidence="6" id="KW-0119">Carbohydrate metabolism</keyword>